<evidence type="ECO:0000256" key="11">
    <source>
        <dbReference type="ARBA" id="ARBA00023125"/>
    </source>
</evidence>
<keyword evidence="6" id="KW-0378">Hydrolase</keyword>
<dbReference type="PANTHER" id="PTHR11472">
    <property type="entry name" value="DNA REPAIR DEAD HELICASE RAD3/XP-D SUBFAMILY MEMBER"/>
    <property type="match status" value="1"/>
</dbReference>
<dbReference type="InterPro" id="IPR027417">
    <property type="entry name" value="P-loop_NTPase"/>
</dbReference>
<reference evidence="20" key="2">
    <citation type="submission" date="2009-11" db="EMBL/GenBank/DDBJ databases">
        <title>The Genome Sequence of Allomyces macrogynus strain ATCC 38327.</title>
        <authorList>
            <consortium name="The Broad Institute Genome Sequencing Platform"/>
            <person name="Russ C."/>
            <person name="Cuomo C."/>
            <person name="Shea T."/>
            <person name="Young S.K."/>
            <person name="Zeng Q."/>
            <person name="Koehrsen M."/>
            <person name="Haas B."/>
            <person name="Borodovsky M."/>
            <person name="Guigo R."/>
            <person name="Alvarado L."/>
            <person name="Berlin A."/>
            <person name="Borenstein D."/>
            <person name="Chen Z."/>
            <person name="Engels R."/>
            <person name="Freedman E."/>
            <person name="Gellesch M."/>
            <person name="Goldberg J."/>
            <person name="Griggs A."/>
            <person name="Gujja S."/>
            <person name="Heiman D."/>
            <person name="Hepburn T."/>
            <person name="Howarth C."/>
            <person name="Jen D."/>
            <person name="Larson L."/>
            <person name="Lewis B."/>
            <person name="Mehta T."/>
            <person name="Park D."/>
            <person name="Pearson M."/>
            <person name="Roberts A."/>
            <person name="Saif S."/>
            <person name="Shenoy N."/>
            <person name="Sisk P."/>
            <person name="Stolte C."/>
            <person name="Sykes S."/>
            <person name="Walk T."/>
            <person name="White J."/>
            <person name="Yandava C."/>
            <person name="Burger G."/>
            <person name="Gray M.W."/>
            <person name="Holland P.W.H."/>
            <person name="King N."/>
            <person name="Lang F.B.F."/>
            <person name="Roger A.J."/>
            <person name="Ruiz-Trillo I."/>
            <person name="Lander E."/>
            <person name="Nusbaum C."/>
        </authorList>
    </citation>
    <scope>NUCLEOTIDE SEQUENCE [LARGE SCALE GENOMIC DNA]</scope>
    <source>
        <strain evidence="20">ATCC 38327</strain>
    </source>
</reference>
<dbReference type="InterPro" id="IPR045028">
    <property type="entry name" value="DinG/Rad3-like"/>
</dbReference>
<evidence type="ECO:0000256" key="1">
    <source>
        <dbReference type="ARBA" id="ARBA00004123"/>
    </source>
</evidence>
<dbReference type="CDD" id="cd18788">
    <property type="entry name" value="SF2_C_XPD"/>
    <property type="match status" value="1"/>
</dbReference>
<dbReference type="GO" id="GO:0090657">
    <property type="term" value="P:telomeric loop disassembly"/>
    <property type="evidence" value="ECO:0007669"/>
    <property type="project" value="TreeGrafter"/>
</dbReference>
<keyword evidence="4" id="KW-0547">Nucleotide-binding</keyword>
<evidence type="ECO:0000256" key="5">
    <source>
        <dbReference type="ARBA" id="ARBA00022763"/>
    </source>
</evidence>
<feature type="region of interest" description="Disordered" evidence="17">
    <location>
        <begin position="246"/>
        <end position="271"/>
    </location>
</feature>
<dbReference type="GO" id="GO:1904430">
    <property type="term" value="P:negative regulation of t-circle formation"/>
    <property type="evidence" value="ECO:0007669"/>
    <property type="project" value="TreeGrafter"/>
</dbReference>
<evidence type="ECO:0000313" key="20">
    <source>
        <dbReference type="Proteomes" id="UP000054350"/>
    </source>
</evidence>
<keyword evidence="13" id="KW-0413">Isomerase</keyword>
<dbReference type="InterPro" id="IPR006555">
    <property type="entry name" value="ATP-dep_Helicase_C"/>
</dbReference>
<keyword evidence="9" id="KW-0408">Iron</keyword>
<proteinExistence type="predicted"/>
<dbReference type="FunFam" id="3.40.50.300:FF:000431">
    <property type="entry name" value="Regulator of telomere elongation helicase 1"/>
    <property type="match status" value="1"/>
</dbReference>
<dbReference type="VEuPathDB" id="FungiDB:AMAG_17581"/>
<dbReference type="GO" id="GO:0051539">
    <property type="term" value="F:4 iron, 4 sulfur cluster binding"/>
    <property type="evidence" value="ECO:0007669"/>
    <property type="project" value="UniProtKB-KW"/>
</dbReference>
<evidence type="ECO:0000256" key="12">
    <source>
        <dbReference type="ARBA" id="ARBA00023204"/>
    </source>
</evidence>
<evidence type="ECO:0000256" key="15">
    <source>
        <dbReference type="ARBA" id="ARBA00049360"/>
    </source>
</evidence>
<keyword evidence="7" id="KW-0347">Helicase</keyword>
<feature type="compositionally biased region" description="Low complexity" evidence="17">
    <location>
        <begin position="251"/>
        <end position="262"/>
    </location>
</feature>
<reference evidence="19 20" key="1">
    <citation type="submission" date="2009-11" db="EMBL/GenBank/DDBJ databases">
        <title>Annotation of Allomyces macrogynus ATCC 38327.</title>
        <authorList>
            <consortium name="The Broad Institute Genome Sequencing Platform"/>
            <person name="Russ C."/>
            <person name="Cuomo C."/>
            <person name="Burger G."/>
            <person name="Gray M.W."/>
            <person name="Holland P.W.H."/>
            <person name="King N."/>
            <person name="Lang F.B.F."/>
            <person name="Roger A.J."/>
            <person name="Ruiz-Trillo I."/>
            <person name="Young S.K."/>
            <person name="Zeng Q."/>
            <person name="Gargeya S."/>
            <person name="Fitzgerald M."/>
            <person name="Haas B."/>
            <person name="Abouelleil A."/>
            <person name="Alvarado L."/>
            <person name="Arachchi H.M."/>
            <person name="Berlin A."/>
            <person name="Chapman S.B."/>
            <person name="Gearin G."/>
            <person name="Goldberg J."/>
            <person name="Griggs A."/>
            <person name="Gujja S."/>
            <person name="Hansen M."/>
            <person name="Heiman D."/>
            <person name="Howarth C."/>
            <person name="Larimer J."/>
            <person name="Lui A."/>
            <person name="MacDonald P.J.P."/>
            <person name="McCowen C."/>
            <person name="Montmayeur A."/>
            <person name="Murphy C."/>
            <person name="Neiman D."/>
            <person name="Pearson M."/>
            <person name="Priest M."/>
            <person name="Roberts A."/>
            <person name="Saif S."/>
            <person name="Shea T."/>
            <person name="Sisk P."/>
            <person name="Stolte C."/>
            <person name="Sykes S."/>
            <person name="Wortman J."/>
            <person name="Nusbaum C."/>
            <person name="Birren B."/>
        </authorList>
    </citation>
    <scope>NUCLEOTIDE SEQUENCE [LARGE SCALE GENOMIC DNA]</scope>
    <source>
        <strain evidence="19 20">ATCC 38327</strain>
    </source>
</reference>
<evidence type="ECO:0000256" key="3">
    <source>
        <dbReference type="ARBA" id="ARBA00022723"/>
    </source>
</evidence>
<keyword evidence="2" id="KW-0004">4Fe-4S</keyword>
<dbReference type="SMART" id="SM00491">
    <property type="entry name" value="HELICc2"/>
    <property type="match status" value="1"/>
</dbReference>
<keyword evidence="14" id="KW-0539">Nucleus</keyword>
<dbReference type="GO" id="GO:0006281">
    <property type="term" value="P:DNA repair"/>
    <property type="evidence" value="ECO:0007669"/>
    <property type="project" value="UniProtKB-KW"/>
</dbReference>
<dbReference type="STRING" id="578462.A0A0L0TFC1"/>
<evidence type="ECO:0000256" key="9">
    <source>
        <dbReference type="ARBA" id="ARBA00023004"/>
    </source>
</evidence>
<evidence type="ECO:0000313" key="19">
    <source>
        <dbReference type="EMBL" id="KNE73400.1"/>
    </source>
</evidence>
<feature type="domain" description="ATP-dependent helicase C-terminal" evidence="18">
    <location>
        <begin position="21"/>
        <end position="171"/>
    </location>
</feature>
<accession>A0A0L0TFC1</accession>
<evidence type="ECO:0000256" key="10">
    <source>
        <dbReference type="ARBA" id="ARBA00023014"/>
    </source>
</evidence>
<evidence type="ECO:0000256" key="4">
    <source>
        <dbReference type="ARBA" id="ARBA00022741"/>
    </source>
</evidence>
<evidence type="ECO:0000256" key="16">
    <source>
        <dbReference type="ARBA" id="ARBA00073810"/>
    </source>
</evidence>
<dbReference type="Gene3D" id="3.40.50.300">
    <property type="entry name" value="P-loop containing nucleotide triphosphate hydrolases"/>
    <property type="match status" value="1"/>
</dbReference>
<dbReference type="OrthoDB" id="272481at2759"/>
<keyword evidence="3" id="KW-0479">Metal-binding</keyword>
<protein>
    <recommendedName>
        <fullName evidence="16">Regulator of telomere elongation helicase 1 homolog</fullName>
    </recommendedName>
</protein>
<dbReference type="GO" id="GO:0045910">
    <property type="term" value="P:negative regulation of DNA recombination"/>
    <property type="evidence" value="ECO:0007669"/>
    <property type="project" value="TreeGrafter"/>
</dbReference>
<name>A0A0L0TFC1_ALLM3</name>
<dbReference type="GO" id="GO:0005524">
    <property type="term" value="F:ATP binding"/>
    <property type="evidence" value="ECO:0007669"/>
    <property type="project" value="UniProtKB-KW"/>
</dbReference>
<keyword evidence="5" id="KW-0227">DNA damage</keyword>
<keyword evidence="11" id="KW-0238">DNA-binding</keyword>
<evidence type="ECO:0000256" key="13">
    <source>
        <dbReference type="ARBA" id="ARBA00023235"/>
    </source>
</evidence>
<dbReference type="PANTHER" id="PTHR11472:SF34">
    <property type="entry name" value="REGULATOR OF TELOMERE ELONGATION HELICASE 1"/>
    <property type="match status" value="1"/>
</dbReference>
<dbReference type="AlphaFoldDB" id="A0A0L0TFC1"/>
<dbReference type="GO" id="GO:0070182">
    <property type="term" value="F:DNA polymerase binding"/>
    <property type="evidence" value="ECO:0007669"/>
    <property type="project" value="TreeGrafter"/>
</dbReference>
<evidence type="ECO:0000256" key="6">
    <source>
        <dbReference type="ARBA" id="ARBA00022801"/>
    </source>
</evidence>
<feature type="region of interest" description="Disordered" evidence="17">
    <location>
        <begin position="300"/>
        <end position="321"/>
    </location>
</feature>
<evidence type="ECO:0000256" key="17">
    <source>
        <dbReference type="SAM" id="MobiDB-lite"/>
    </source>
</evidence>
<comment type="subcellular location">
    <subcellularLocation>
        <location evidence="1">Nucleus</location>
    </subcellularLocation>
</comment>
<dbReference type="eggNOG" id="KOG1132">
    <property type="taxonomic scope" value="Eukaryota"/>
</dbReference>
<dbReference type="GO" id="GO:0003678">
    <property type="term" value="F:DNA helicase activity"/>
    <property type="evidence" value="ECO:0007669"/>
    <property type="project" value="TreeGrafter"/>
</dbReference>
<keyword evidence="12" id="KW-0234">DNA repair</keyword>
<evidence type="ECO:0000256" key="7">
    <source>
        <dbReference type="ARBA" id="ARBA00022806"/>
    </source>
</evidence>
<evidence type="ECO:0000256" key="14">
    <source>
        <dbReference type="ARBA" id="ARBA00023242"/>
    </source>
</evidence>
<dbReference type="GO" id="GO:0005634">
    <property type="term" value="C:nucleus"/>
    <property type="evidence" value="ECO:0007669"/>
    <property type="project" value="UniProtKB-SubCell"/>
</dbReference>
<dbReference type="GO" id="GO:0016818">
    <property type="term" value="F:hydrolase activity, acting on acid anhydrides, in phosphorus-containing anhydrides"/>
    <property type="evidence" value="ECO:0007669"/>
    <property type="project" value="InterPro"/>
</dbReference>
<evidence type="ECO:0000259" key="18">
    <source>
        <dbReference type="SMART" id="SM00491"/>
    </source>
</evidence>
<dbReference type="GO" id="GO:0010569">
    <property type="term" value="P:regulation of double-strand break repair via homologous recombination"/>
    <property type="evidence" value="ECO:0007669"/>
    <property type="project" value="TreeGrafter"/>
</dbReference>
<gene>
    <name evidence="19" type="ORF">AMAG_17581</name>
</gene>
<evidence type="ECO:0000256" key="8">
    <source>
        <dbReference type="ARBA" id="ARBA00022840"/>
    </source>
</evidence>
<dbReference type="Pfam" id="PF13307">
    <property type="entry name" value="Helicase_C_2"/>
    <property type="match status" value="1"/>
</dbReference>
<evidence type="ECO:0000256" key="2">
    <source>
        <dbReference type="ARBA" id="ARBA00022485"/>
    </source>
</evidence>
<dbReference type="GO" id="GO:0003677">
    <property type="term" value="F:DNA binding"/>
    <property type="evidence" value="ECO:0007669"/>
    <property type="project" value="UniProtKB-KW"/>
</dbReference>
<dbReference type="GO" id="GO:0046872">
    <property type="term" value="F:metal ion binding"/>
    <property type="evidence" value="ECO:0007669"/>
    <property type="project" value="UniProtKB-KW"/>
</dbReference>
<keyword evidence="10" id="KW-0411">Iron-sulfur</keyword>
<keyword evidence="8" id="KW-0067">ATP-binding</keyword>
<organism evidence="19 20">
    <name type="scientific">Allomyces macrogynus (strain ATCC 38327)</name>
    <name type="common">Allomyces javanicus var. macrogynus</name>
    <dbReference type="NCBI Taxonomy" id="578462"/>
    <lineage>
        <taxon>Eukaryota</taxon>
        <taxon>Fungi</taxon>
        <taxon>Fungi incertae sedis</taxon>
        <taxon>Blastocladiomycota</taxon>
        <taxon>Blastocladiomycetes</taxon>
        <taxon>Blastocladiales</taxon>
        <taxon>Blastocladiaceae</taxon>
        <taxon>Allomyces</taxon>
    </lineage>
</organism>
<sequence>MPWTCSCGTFPQGVLGFFPSYGNMDGLLATWRQEGVLDRIAQSKDPFVEPKDKKDLPGVVGQFNAASDSGTHGGLLFGVCRGKISEGIDFADNKGRAALILGIPYPNYRDPRVELKKAYLETMKRKGLGTLDGREWYQQQASRAVNQAIGRVVRHRHDYGAILLMDERFANAHVRQQLSRWVRPYLRLFNSCADLPNVLTKFFCTNVAMFPMTASTDSDLAGSALGHAGPVPATRLFADSRLPSAPTRRALLPPSDQQQLPPGGSAAAPTVGNKRKSIFAKYSTTTAGAAAADGTSTFAPFAKRPRLSDSQSSIESSTASDLSSPSIFLDACATATKPLTNTDSTLSYRAPLDMTISKRAAKFHVDPKDFKDLVREKLGARHVEFQQVLRNFKGGTVSVEGMMDQVLALFVSVEGSRAALFQGFVRFVPHEQKRAWMKMYSERSMGPRRSCEKL</sequence>
<comment type="catalytic activity">
    <reaction evidence="15">
        <text>ATP + H2O = ADP + phosphate + H(+)</text>
        <dbReference type="Rhea" id="RHEA:13065"/>
        <dbReference type="ChEBI" id="CHEBI:15377"/>
        <dbReference type="ChEBI" id="CHEBI:15378"/>
        <dbReference type="ChEBI" id="CHEBI:30616"/>
        <dbReference type="ChEBI" id="CHEBI:43474"/>
        <dbReference type="ChEBI" id="CHEBI:456216"/>
    </reaction>
</comment>
<feature type="compositionally biased region" description="Polar residues" evidence="17">
    <location>
        <begin position="308"/>
        <end position="321"/>
    </location>
</feature>
<keyword evidence="20" id="KW-1185">Reference proteome</keyword>
<dbReference type="EMBL" id="GG745403">
    <property type="protein sequence ID" value="KNE73400.1"/>
    <property type="molecule type" value="Genomic_DNA"/>
</dbReference>
<dbReference type="Proteomes" id="UP000054350">
    <property type="component" value="Unassembled WGS sequence"/>
</dbReference>